<name>A0A067MCQ7_BOTB1</name>
<sequence>MWSNIWASIEIGSPEPNPPCKKPTEECHSGNSAPPVPRIPRESENLVHAEPSEIKQVAR</sequence>
<protein>
    <submittedName>
        <fullName evidence="2">Uncharacterized protein</fullName>
    </submittedName>
</protein>
<organism evidence="2 3">
    <name type="scientific">Botryobasidium botryosum (strain FD-172 SS1)</name>
    <dbReference type="NCBI Taxonomy" id="930990"/>
    <lineage>
        <taxon>Eukaryota</taxon>
        <taxon>Fungi</taxon>
        <taxon>Dikarya</taxon>
        <taxon>Basidiomycota</taxon>
        <taxon>Agaricomycotina</taxon>
        <taxon>Agaricomycetes</taxon>
        <taxon>Cantharellales</taxon>
        <taxon>Botryobasidiaceae</taxon>
        <taxon>Botryobasidium</taxon>
    </lineage>
</organism>
<dbReference type="Proteomes" id="UP000027195">
    <property type="component" value="Unassembled WGS sequence"/>
</dbReference>
<evidence type="ECO:0000313" key="3">
    <source>
        <dbReference type="Proteomes" id="UP000027195"/>
    </source>
</evidence>
<proteinExistence type="predicted"/>
<accession>A0A067MCQ7</accession>
<gene>
    <name evidence="2" type="ORF">BOTBODRAFT_370841</name>
</gene>
<keyword evidence="3" id="KW-1185">Reference proteome</keyword>
<reference evidence="3" key="1">
    <citation type="journal article" date="2014" name="Proc. Natl. Acad. Sci. U.S.A.">
        <title>Extensive sampling of basidiomycete genomes demonstrates inadequacy of the white-rot/brown-rot paradigm for wood decay fungi.</title>
        <authorList>
            <person name="Riley R."/>
            <person name="Salamov A.A."/>
            <person name="Brown D.W."/>
            <person name="Nagy L.G."/>
            <person name="Floudas D."/>
            <person name="Held B.W."/>
            <person name="Levasseur A."/>
            <person name="Lombard V."/>
            <person name="Morin E."/>
            <person name="Otillar R."/>
            <person name="Lindquist E.A."/>
            <person name="Sun H."/>
            <person name="LaButti K.M."/>
            <person name="Schmutz J."/>
            <person name="Jabbour D."/>
            <person name="Luo H."/>
            <person name="Baker S.E."/>
            <person name="Pisabarro A.G."/>
            <person name="Walton J.D."/>
            <person name="Blanchette R.A."/>
            <person name="Henrissat B."/>
            <person name="Martin F."/>
            <person name="Cullen D."/>
            <person name="Hibbett D.S."/>
            <person name="Grigoriev I.V."/>
        </authorList>
    </citation>
    <scope>NUCLEOTIDE SEQUENCE [LARGE SCALE GENOMIC DNA]</scope>
    <source>
        <strain evidence="3">FD-172 SS1</strain>
    </source>
</reference>
<feature type="compositionally biased region" description="Basic and acidic residues" evidence="1">
    <location>
        <begin position="39"/>
        <end position="53"/>
    </location>
</feature>
<dbReference type="AlphaFoldDB" id="A0A067MCQ7"/>
<evidence type="ECO:0000256" key="1">
    <source>
        <dbReference type="SAM" id="MobiDB-lite"/>
    </source>
</evidence>
<feature type="region of interest" description="Disordered" evidence="1">
    <location>
        <begin position="1"/>
        <end position="59"/>
    </location>
</feature>
<dbReference type="EMBL" id="KL198043">
    <property type="protein sequence ID" value="KDQ13558.1"/>
    <property type="molecule type" value="Genomic_DNA"/>
</dbReference>
<dbReference type="HOGENOM" id="CLU_2960431_0_0_1"/>
<dbReference type="InParanoid" id="A0A067MCQ7"/>
<evidence type="ECO:0000313" key="2">
    <source>
        <dbReference type="EMBL" id="KDQ13558.1"/>
    </source>
</evidence>